<dbReference type="GO" id="GO:0009055">
    <property type="term" value="F:electron transfer activity"/>
    <property type="evidence" value="ECO:0007669"/>
    <property type="project" value="InterPro"/>
</dbReference>
<keyword evidence="4" id="KW-0249">Electron transport</keyword>
<dbReference type="SUPFAM" id="SSF47175">
    <property type="entry name" value="Cytochromes"/>
    <property type="match status" value="1"/>
</dbReference>
<feature type="binding site" description="covalent" evidence="7">
    <location>
        <position position="139"/>
    </location>
    <ligand>
        <name>heme c</name>
        <dbReference type="ChEBI" id="CHEBI:61717"/>
    </ligand>
</feature>
<keyword evidence="2 7" id="KW-0349">Heme</keyword>
<protein>
    <recommendedName>
        <fullName evidence="11">Cytochrome C</fullName>
    </recommendedName>
</protein>
<dbReference type="PROSITE" id="PS51009">
    <property type="entry name" value="CYTCII"/>
    <property type="match status" value="1"/>
</dbReference>
<dbReference type="PIRSF" id="PIRSF000027">
    <property type="entry name" value="Cytc_c_prime"/>
    <property type="match status" value="1"/>
</dbReference>
<evidence type="ECO:0000256" key="2">
    <source>
        <dbReference type="ARBA" id="ARBA00022617"/>
    </source>
</evidence>
<accession>A0A255XNA8</accession>
<evidence type="ECO:0000256" key="6">
    <source>
        <dbReference type="PIRSR" id="PIRSR000027-1"/>
    </source>
</evidence>
<dbReference type="GO" id="GO:0020037">
    <property type="term" value="F:heme binding"/>
    <property type="evidence" value="ECO:0007669"/>
    <property type="project" value="InterPro"/>
</dbReference>
<keyword evidence="3 6" id="KW-0479">Metal-binding</keyword>
<dbReference type="GO" id="GO:0005506">
    <property type="term" value="F:iron ion binding"/>
    <property type="evidence" value="ECO:0007669"/>
    <property type="project" value="InterPro"/>
</dbReference>
<keyword evidence="5 6" id="KW-0408">Iron</keyword>
<dbReference type="InterPro" id="IPR002321">
    <property type="entry name" value="Cyt_c_II"/>
</dbReference>
<feature type="signal peptide" evidence="8">
    <location>
        <begin position="1"/>
        <end position="25"/>
    </location>
</feature>
<evidence type="ECO:0000313" key="9">
    <source>
        <dbReference type="EMBL" id="OYQ17915.1"/>
    </source>
</evidence>
<dbReference type="InterPro" id="IPR012127">
    <property type="entry name" value="Cyt_c_prime"/>
</dbReference>
<feature type="binding site" description="axial binding residue" evidence="6">
    <location>
        <position position="143"/>
    </location>
    <ligand>
        <name>heme c</name>
        <dbReference type="ChEBI" id="CHEBI:61717"/>
    </ligand>
    <ligandPart>
        <name>Fe</name>
        <dbReference type="ChEBI" id="CHEBI:18248"/>
    </ligandPart>
</feature>
<evidence type="ECO:0000256" key="3">
    <source>
        <dbReference type="ARBA" id="ARBA00022723"/>
    </source>
</evidence>
<dbReference type="GO" id="GO:0022900">
    <property type="term" value="P:electron transport chain"/>
    <property type="evidence" value="ECO:0007669"/>
    <property type="project" value="InterPro"/>
</dbReference>
<evidence type="ECO:0000256" key="1">
    <source>
        <dbReference type="ARBA" id="ARBA00022448"/>
    </source>
</evidence>
<dbReference type="InterPro" id="IPR010980">
    <property type="entry name" value="Cyt_c/b562"/>
</dbReference>
<evidence type="ECO:0000256" key="7">
    <source>
        <dbReference type="PIRSR" id="PIRSR000027-2"/>
    </source>
</evidence>
<keyword evidence="1" id="KW-0813">Transport</keyword>
<dbReference type="Proteomes" id="UP000216361">
    <property type="component" value="Unassembled WGS sequence"/>
</dbReference>
<evidence type="ECO:0000256" key="5">
    <source>
        <dbReference type="ARBA" id="ARBA00023004"/>
    </source>
</evidence>
<keyword evidence="8" id="KW-0732">Signal</keyword>
<evidence type="ECO:0000313" key="10">
    <source>
        <dbReference type="Proteomes" id="UP000216361"/>
    </source>
</evidence>
<organism evidence="9 10">
    <name type="scientific">Elstera cyanobacteriorum</name>
    <dbReference type="NCBI Taxonomy" id="2022747"/>
    <lineage>
        <taxon>Bacteria</taxon>
        <taxon>Pseudomonadati</taxon>
        <taxon>Pseudomonadota</taxon>
        <taxon>Alphaproteobacteria</taxon>
        <taxon>Rhodospirillales</taxon>
        <taxon>Rhodospirillaceae</taxon>
        <taxon>Elstera</taxon>
    </lineage>
</organism>
<dbReference type="OrthoDB" id="9811729at2"/>
<comment type="PTM">
    <text evidence="7">Binds 1 heme group per subunit.</text>
</comment>
<evidence type="ECO:0000256" key="8">
    <source>
        <dbReference type="SAM" id="SignalP"/>
    </source>
</evidence>
<evidence type="ECO:0008006" key="11">
    <source>
        <dbReference type="Google" id="ProtNLM"/>
    </source>
</evidence>
<reference evidence="9 10" key="1">
    <citation type="submission" date="2017-07" db="EMBL/GenBank/DDBJ databases">
        <title>Elstera cyanobacteriorum sp. nov., a novel bacterium isolated from cyanobacterial aggregates in a eutrophic lake.</title>
        <authorList>
            <person name="Cai H."/>
        </authorList>
    </citation>
    <scope>NUCLEOTIDE SEQUENCE [LARGE SCALE GENOMIC DNA]</scope>
    <source>
        <strain evidence="9 10">TH019</strain>
    </source>
</reference>
<feature type="chain" id="PRO_5012332614" description="Cytochrome C" evidence="8">
    <location>
        <begin position="26"/>
        <end position="149"/>
    </location>
</feature>
<dbReference type="Pfam" id="PF01322">
    <property type="entry name" value="Cytochrom_C_2"/>
    <property type="match status" value="1"/>
</dbReference>
<dbReference type="GO" id="GO:0042597">
    <property type="term" value="C:periplasmic space"/>
    <property type="evidence" value="ECO:0007669"/>
    <property type="project" value="InterPro"/>
</dbReference>
<dbReference type="Gene3D" id="1.20.120.10">
    <property type="entry name" value="Cytochrome c/b562"/>
    <property type="match status" value="1"/>
</dbReference>
<feature type="binding site" description="covalent" evidence="7">
    <location>
        <position position="142"/>
    </location>
    <ligand>
        <name>heme c</name>
        <dbReference type="ChEBI" id="CHEBI:61717"/>
    </ligand>
</feature>
<proteinExistence type="predicted"/>
<sequence>MGKGFTRVAAAIVSLAVLAPVAALAQGDAIANRKNDFQTLRKNFGEVKNVVDGKAGPETAAVPAQAIADVAKRIVAKTNFPAGSDKGDTKALPSIWTDAAGFDAKAKALETASGALLVAANAKNLDGIKAAFGDAAKACGACHDAYRAK</sequence>
<dbReference type="EMBL" id="NOXS01000033">
    <property type="protein sequence ID" value="OYQ17915.1"/>
    <property type="molecule type" value="Genomic_DNA"/>
</dbReference>
<name>A0A255XNA8_9PROT</name>
<evidence type="ECO:0000256" key="4">
    <source>
        <dbReference type="ARBA" id="ARBA00022982"/>
    </source>
</evidence>
<dbReference type="AlphaFoldDB" id="A0A255XNA8"/>
<dbReference type="RefSeq" id="WP_094409477.1">
    <property type="nucleotide sequence ID" value="NZ_BMJZ01000002.1"/>
</dbReference>
<gene>
    <name evidence="9" type="ORF">CHR90_13150</name>
</gene>
<keyword evidence="10" id="KW-1185">Reference proteome</keyword>
<comment type="caution">
    <text evidence="9">The sequence shown here is derived from an EMBL/GenBank/DDBJ whole genome shotgun (WGS) entry which is preliminary data.</text>
</comment>